<accession>A0A5J4VN61</accession>
<feature type="non-terminal residue" evidence="1">
    <location>
        <position position="1"/>
    </location>
</feature>
<sequence>CPTLLSEAQEDLLCQEICKKIKTKEFPDTLDAIQMAWNLKCISEDVKKKLNLSWMCNFIDRHKEFKFVNGHFLDCQRFQASTRRVIRPWLVFLIHLLTLQMIEIEDIWNLDESSLQIHDRRKRREISKRSMKVVYRQTVKQQLNTTLTVCCSGRGDVLKAQVIVHTKSIPPESIRLNEDLFIVVCNDCGWQTIVTFENYMVNYVLPKIAYRRENNGIST</sequence>
<comment type="caution">
    <text evidence="1">The sequence shown here is derived from an EMBL/GenBank/DDBJ whole genome shotgun (WGS) entry which is preliminary data.</text>
</comment>
<proteinExistence type="predicted"/>
<reference evidence="1 2" key="1">
    <citation type="submission" date="2019-03" db="EMBL/GenBank/DDBJ databases">
        <title>Single cell metagenomics reveals metabolic interactions within the superorganism composed of flagellate Streblomastix strix and complex community of Bacteroidetes bacteria on its surface.</title>
        <authorList>
            <person name="Treitli S.C."/>
            <person name="Kolisko M."/>
            <person name="Husnik F."/>
            <person name="Keeling P."/>
            <person name="Hampl V."/>
        </authorList>
    </citation>
    <scope>NUCLEOTIDE SEQUENCE [LARGE SCALE GENOMIC DNA]</scope>
    <source>
        <strain evidence="1">ST1C</strain>
    </source>
</reference>
<evidence type="ECO:0008006" key="3">
    <source>
        <dbReference type="Google" id="ProtNLM"/>
    </source>
</evidence>
<gene>
    <name evidence="1" type="ORF">EZS28_020591</name>
</gene>
<dbReference type="Proteomes" id="UP000324800">
    <property type="component" value="Unassembled WGS sequence"/>
</dbReference>
<dbReference type="AlphaFoldDB" id="A0A5J4VN61"/>
<dbReference type="OrthoDB" id="4457643at2759"/>
<dbReference type="EMBL" id="SNRW01006025">
    <property type="protein sequence ID" value="KAA6383885.1"/>
    <property type="molecule type" value="Genomic_DNA"/>
</dbReference>
<protein>
    <recommendedName>
        <fullName evidence="3">DDE-1 domain-containing protein</fullName>
    </recommendedName>
</protein>
<organism evidence="1 2">
    <name type="scientific">Streblomastix strix</name>
    <dbReference type="NCBI Taxonomy" id="222440"/>
    <lineage>
        <taxon>Eukaryota</taxon>
        <taxon>Metamonada</taxon>
        <taxon>Preaxostyla</taxon>
        <taxon>Oxymonadida</taxon>
        <taxon>Streblomastigidae</taxon>
        <taxon>Streblomastix</taxon>
    </lineage>
</organism>
<evidence type="ECO:0000313" key="1">
    <source>
        <dbReference type="EMBL" id="KAA6383885.1"/>
    </source>
</evidence>
<evidence type="ECO:0000313" key="2">
    <source>
        <dbReference type="Proteomes" id="UP000324800"/>
    </source>
</evidence>
<name>A0A5J4VN61_9EUKA</name>